<gene>
    <name evidence="4" type="ORF">QVD17_26543</name>
</gene>
<sequence>MASSTAHIHALGAILPPPKQSSSTKLGEYTPNGTPKLGAEGGWGGVPVRGQFGAAPTPQRLRPLLRCYINVMDIELELQFDGPANVFLAEKFKYIKSAVKNWVKNTKVKEGENLNKTMADLLEMEGILEVRPLNEEEEWIRVECLKDLVDLEGRKTKDLFQKSRANWATHGDENSNYFHRTLKYKATINKIHGLEINGRWCSIPNRVKKQFFTFFRDRFKEPIDDRPKMNGEGFKTLSTAKSEALVLPFSEFEIKTAVWDCGDNKAPGPDGFNFKFIKKFWRLFEGDFARLFDHFHDSEKLHQCCVSSFIALVPKSRDPSDLNDFRPINLIGVISKVVSKVLANRMKGVISSVVSQSQTAFIGGRSILDGPLMINELISWLKKKKQKGMLFKIDFEKAYDHLNWKFLDNTMELMGFPRKWRSWIFGIVSSARSSVLVNGSPTFEFNFQRGIRQGDPISPFLFIVAMESFTVMLNNSVANGLFKGFKAPNGGPCISHLLFADDALIVGEWSVENVAAVARFLRCFFMLSGLKINLNKSVLYGIGTTDHEVENMAGILSCKSGKIPFYYLGLIVGANMNKVSSWQVVMDIFDKRLADWKARTLSIGGRLTLVKSVLETLPSYYFSLYKAPGKVIDTLEAKRRRFFWGGNGNNGGVNWIAWSRVLTAKKDGGLGFRLKNPLIISSLLAMSRLWCGSKLLVLVNEAFNHNVLQVAREQPAIHFSCGMDLNAAMEEGKVLKNGVELVKSVSDKHLDLLRPSSRLFSLFKGHASNNSDREKGKYALIKNDDDFQQGLYDKPLPCFGCGIGWFSFLIGFGFPLMWYYATFLYFGNYYRKDPRERAGLAASAIAALGCSVILFVVAMILLF</sequence>
<evidence type="ECO:0000256" key="1">
    <source>
        <dbReference type="SAM" id="MobiDB-lite"/>
    </source>
</evidence>
<dbReference type="PANTHER" id="PTHR33116:SF78">
    <property type="entry name" value="OS12G0587133 PROTEIN"/>
    <property type="match status" value="1"/>
</dbReference>
<dbReference type="InterPro" id="IPR000477">
    <property type="entry name" value="RT_dom"/>
</dbReference>
<dbReference type="AlphaFoldDB" id="A0AAD8KAB3"/>
<name>A0AAD8KAB3_TARER</name>
<keyword evidence="2" id="KW-1133">Transmembrane helix</keyword>
<keyword evidence="2" id="KW-0472">Membrane</keyword>
<accession>A0AAD8KAB3</accession>
<proteinExistence type="predicted"/>
<dbReference type="Pfam" id="PF00078">
    <property type="entry name" value="RVT_1"/>
    <property type="match status" value="1"/>
</dbReference>
<feature type="region of interest" description="Disordered" evidence="1">
    <location>
        <begin position="13"/>
        <end position="36"/>
    </location>
</feature>
<dbReference type="Proteomes" id="UP001229421">
    <property type="component" value="Unassembled WGS sequence"/>
</dbReference>
<keyword evidence="5" id="KW-1185">Reference proteome</keyword>
<dbReference type="CDD" id="cd01650">
    <property type="entry name" value="RT_nLTR_like"/>
    <property type="match status" value="1"/>
</dbReference>
<evidence type="ECO:0000259" key="3">
    <source>
        <dbReference type="PROSITE" id="PS50878"/>
    </source>
</evidence>
<dbReference type="EMBL" id="JAUHHV010000007">
    <property type="protein sequence ID" value="KAK1417416.1"/>
    <property type="molecule type" value="Genomic_DNA"/>
</dbReference>
<evidence type="ECO:0000313" key="5">
    <source>
        <dbReference type="Proteomes" id="UP001229421"/>
    </source>
</evidence>
<feature type="transmembrane region" description="Helical" evidence="2">
    <location>
        <begin position="803"/>
        <end position="826"/>
    </location>
</feature>
<keyword evidence="2" id="KW-0812">Transmembrane</keyword>
<feature type="domain" description="Reverse transcriptase" evidence="3">
    <location>
        <begin position="294"/>
        <end position="572"/>
    </location>
</feature>
<evidence type="ECO:0000313" key="4">
    <source>
        <dbReference type="EMBL" id="KAK1417416.1"/>
    </source>
</evidence>
<dbReference type="PROSITE" id="PS50878">
    <property type="entry name" value="RT_POL"/>
    <property type="match status" value="1"/>
</dbReference>
<dbReference type="InterPro" id="IPR043502">
    <property type="entry name" value="DNA/RNA_pol_sf"/>
</dbReference>
<reference evidence="4" key="1">
    <citation type="journal article" date="2023" name="bioRxiv">
        <title>Improved chromosome-level genome assembly for marigold (Tagetes erecta).</title>
        <authorList>
            <person name="Jiang F."/>
            <person name="Yuan L."/>
            <person name="Wang S."/>
            <person name="Wang H."/>
            <person name="Xu D."/>
            <person name="Wang A."/>
            <person name="Fan W."/>
        </authorList>
    </citation>
    <scope>NUCLEOTIDE SEQUENCE</scope>
    <source>
        <strain evidence="4">WSJ</strain>
        <tissue evidence="4">Leaf</tissue>
    </source>
</reference>
<dbReference type="PANTHER" id="PTHR33116">
    <property type="entry name" value="REVERSE TRANSCRIPTASE ZINC-BINDING DOMAIN-CONTAINING PROTEIN-RELATED-RELATED"/>
    <property type="match status" value="1"/>
</dbReference>
<protein>
    <recommendedName>
        <fullName evidence="3">Reverse transcriptase domain-containing protein</fullName>
    </recommendedName>
</protein>
<feature type="transmembrane region" description="Helical" evidence="2">
    <location>
        <begin position="838"/>
        <end position="862"/>
    </location>
</feature>
<organism evidence="4 5">
    <name type="scientific">Tagetes erecta</name>
    <name type="common">African marigold</name>
    <dbReference type="NCBI Taxonomy" id="13708"/>
    <lineage>
        <taxon>Eukaryota</taxon>
        <taxon>Viridiplantae</taxon>
        <taxon>Streptophyta</taxon>
        <taxon>Embryophyta</taxon>
        <taxon>Tracheophyta</taxon>
        <taxon>Spermatophyta</taxon>
        <taxon>Magnoliopsida</taxon>
        <taxon>eudicotyledons</taxon>
        <taxon>Gunneridae</taxon>
        <taxon>Pentapetalae</taxon>
        <taxon>asterids</taxon>
        <taxon>campanulids</taxon>
        <taxon>Asterales</taxon>
        <taxon>Asteraceae</taxon>
        <taxon>Asteroideae</taxon>
        <taxon>Heliantheae alliance</taxon>
        <taxon>Tageteae</taxon>
        <taxon>Tagetes</taxon>
    </lineage>
</organism>
<dbReference type="SUPFAM" id="SSF56672">
    <property type="entry name" value="DNA/RNA polymerases"/>
    <property type="match status" value="1"/>
</dbReference>
<evidence type="ECO:0000256" key="2">
    <source>
        <dbReference type="SAM" id="Phobius"/>
    </source>
</evidence>
<comment type="caution">
    <text evidence="4">The sequence shown here is derived from an EMBL/GenBank/DDBJ whole genome shotgun (WGS) entry which is preliminary data.</text>
</comment>